<dbReference type="Proteomes" id="UP000823485">
    <property type="component" value="Unassembled WGS sequence"/>
</dbReference>
<dbReference type="InterPro" id="IPR002826">
    <property type="entry name" value="MptE-like"/>
</dbReference>
<organism evidence="3 4">
    <name type="scientific">Siminovitchia thermophila</name>
    <dbReference type="NCBI Taxonomy" id="1245522"/>
    <lineage>
        <taxon>Bacteria</taxon>
        <taxon>Bacillati</taxon>
        <taxon>Bacillota</taxon>
        <taxon>Bacilli</taxon>
        <taxon>Bacillales</taxon>
        <taxon>Bacillaceae</taxon>
        <taxon>Siminovitchia</taxon>
    </lineage>
</organism>
<dbReference type="RefSeq" id="WP_077111636.1">
    <property type="nucleotide sequence ID" value="NZ_JAFBFH010000005.1"/>
</dbReference>
<name>A0ABS2R479_9BACI</name>
<evidence type="ECO:0000313" key="3">
    <source>
        <dbReference type="EMBL" id="MBM7714195.1"/>
    </source>
</evidence>
<dbReference type="InterPro" id="IPR045376">
    <property type="entry name" value="Maf_N"/>
</dbReference>
<reference evidence="3 4" key="1">
    <citation type="submission" date="2021-01" db="EMBL/GenBank/DDBJ databases">
        <title>Genomic Encyclopedia of Type Strains, Phase IV (KMG-IV): sequencing the most valuable type-strain genomes for metagenomic binning, comparative biology and taxonomic classification.</title>
        <authorList>
            <person name="Goeker M."/>
        </authorList>
    </citation>
    <scope>NUCLEOTIDE SEQUENCE [LARGE SCALE GENOMIC DNA]</scope>
    <source>
        <strain evidence="3 4">DSM 105453</strain>
    </source>
</reference>
<dbReference type="Pfam" id="PF01973">
    <property type="entry name" value="MptE-like"/>
    <property type="match status" value="1"/>
</dbReference>
<sequence>MILINNRNYLRLRNRHLLQQLNEMESRLDEKRVVIEPSKKENPTLKINKGGKFQYIHSKYDPVNESKRIMQQQKNMEAYDHVFFVGTGLGYHIEQFAKVYPDKKITIFEPDLEVLYHFLTVQDITKFSSQIQAIFFASEESEMKQEVQKFINIHGKRIFFFTLPVYLTLYPQETKLLFETFKEGLKDQKNILATAAAFQKRWTINAIKNFPYVLKTPNILHDIDQKAFEGKPAIIVAAGPSLSEEFEHLKFIKENGLAYIFSVGSAINALIEHGIYPDAACTYDPKERNQNVIRIIKDRGIEEIPLIYGSSVGFETLENYPGPMLHMITSQDPVSPFLLGSYKKISIVQDAPSIAVVTFQLLALLGFKQIILVGQNLAFHNRLRFAKGIHYNHIPKEISPEEEQHLITVKDVYGNDIYTDSSFNQMRQQLELYISMSPNVEVLNTTKGGAVIEGTTFLPLTEVIEHHLRKKKSVSPQWYKANNHYNQMYAYKQLVKLEIALGKMEPIMERALTVVKNIADSVEKLHVANMETNFIKLDKEIKKLKENPFYKYFIEPMVRVQHKLLEESNKEIRFEKNLYKKGNQVVESYRAFLEECVAHVQYVKPYFYELKNNTIFESEQNDY</sequence>
<gene>
    <name evidence="3" type="ORF">JOC94_001167</name>
</gene>
<evidence type="ECO:0000259" key="1">
    <source>
        <dbReference type="Pfam" id="PF01973"/>
    </source>
</evidence>
<protein>
    <recommendedName>
        <fullName evidence="5">Motility associated factor glycosyltransferase family protein</fullName>
    </recommendedName>
</protein>
<evidence type="ECO:0008006" key="5">
    <source>
        <dbReference type="Google" id="ProtNLM"/>
    </source>
</evidence>
<dbReference type="PANTHER" id="PTHR41786">
    <property type="entry name" value="MOTILITY ACCESSORY FACTOR MAF"/>
    <property type="match status" value="1"/>
</dbReference>
<comment type="caution">
    <text evidence="3">The sequence shown here is derived from an EMBL/GenBank/DDBJ whole genome shotgun (WGS) entry which is preliminary data.</text>
</comment>
<evidence type="ECO:0000259" key="2">
    <source>
        <dbReference type="Pfam" id="PF20157"/>
    </source>
</evidence>
<dbReference type="PANTHER" id="PTHR41786:SF1">
    <property type="entry name" value="6-HYDROXYMETHYLPTERIN DIPHOSPHOKINASE MPTE-LIKE DOMAIN-CONTAINING PROTEIN"/>
    <property type="match status" value="1"/>
</dbReference>
<dbReference type="Pfam" id="PF20157">
    <property type="entry name" value="Maf_flag10_N"/>
    <property type="match status" value="1"/>
</dbReference>
<feature type="domain" description="Glycosyltransferase Maf N-terminal" evidence="2">
    <location>
        <begin position="36"/>
        <end position="132"/>
    </location>
</feature>
<keyword evidence="4" id="KW-1185">Reference proteome</keyword>
<proteinExistence type="predicted"/>
<feature type="domain" description="6-hydroxymethylpterin diphosphokinase MptE-like" evidence="1">
    <location>
        <begin position="205"/>
        <end position="381"/>
    </location>
</feature>
<evidence type="ECO:0000313" key="4">
    <source>
        <dbReference type="Proteomes" id="UP000823485"/>
    </source>
</evidence>
<accession>A0ABS2R479</accession>
<dbReference type="EMBL" id="JAFBFH010000005">
    <property type="protein sequence ID" value="MBM7714195.1"/>
    <property type="molecule type" value="Genomic_DNA"/>
</dbReference>